<evidence type="ECO:0000256" key="1">
    <source>
        <dbReference type="ARBA" id="ARBA00004442"/>
    </source>
</evidence>
<dbReference type="AlphaFoldDB" id="A0AAE3R8T0"/>
<keyword evidence="3" id="KW-0813">Transport</keyword>
<dbReference type="GO" id="GO:0009279">
    <property type="term" value="C:cell outer membrane"/>
    <property type="evidence" value="ECO:0007669"/>
    <property type="project" value="UniProtKB-SubCell"/>
</dbReference>
<proteinExistence type="inferred from homology"/>
<name>A0AAE3R8T0_9BACT</name>
<keyword evidence="7" id="KW-0998">Cell outer membrane</keyword>
<dbReference type="EMBL" id="JASJOU010000018">
    <property type="protein sequence ID" value="MDJ1505761.1"/>
    <property type="molecule type" value="Genomic_DNA"/>
</dbReference>
<comment type="subcellular location">
    <subcellularLocation>
        <location evidence="1">Cell outer membrane</location>
    </subcellularLocation>
</comment>
<dbReference type="GO" id="GO:0015288">
    <property type="term" value="F:porin activity"/>
    <property type="evidence" value="ECO:0007669"/>
    <property type="project" value="TreeGrafter"/>
</dbReference>
<evidence type="ECO:0000256" key="5">
    <source>
        <dbReference type="ARBA" id="ARBA00022692"/>
    </source>
</evidence>
<comment type="similarity">
    <text evidence="2">Belongs to the outer membrane factor (OMF) (TC 1.B.17) family.</text>
</comment>
<gene>
    <name evidence="9" type="ORF">QNI22_34210</name>
</gene>
<keyword evidence="4" id="KW-1134">Transmembrane beta strand</keyword>
<sequence>MSATLATFAQTSITLQEAIRQSQTVSVSSQQISTNIRTIEWQYKAFLVDYKPQLTLQSTLPSFSRSYKQVVQPDGNIEFRAVRNNYSQVRLDLSQVIRKTGGTVYLTSQVQMFEDYDNRKRIFTGIPIGIGLQQPLFGFNALKWNEKIESLKYEENTKILQESLANISLKTCEQFFACLLSQADKELAFANLATNKHIYKLALLRFDMGKVSKNELLQLELEILKSEKAYLQAKSELQINTQSFNSFVGFNENLETSFQVPDLDSAFTMDSSRTLQKALENRSDLVTAKRRLQEADMSYDKALRESRFSAVINANLGLSNSFTSFGQLYSNILNQQIVSLDLSIPLIDWGRGKAKINMARVNKELIKYSNEQHLLSLVQEISTYVALFKMYKQQIQLSKKAEQVALHKYEITKEKFMLGTINTFEFSIASQEKDQGSRDYVNALRNYWYSYYYLKMLTMEDKQSPQAGTP</sequence>
<dbReference type="InterPro" id="IPR051906">
    <property type="entry name" value="TolC-like"/>
</dbReference>
<evidence type="ECO:0000256" key="2">
    <source>
        <dbReference type="ARBA" id="ARBA00007613"/>
    </source>
</evidence>
<evidence type="ECO:0000256" key="8">
    <source>
        <dbReference type="SAM" id="Coils"/>
    </source>
</evidence>
<dbReference type="PANTHER" id="PTHR30026:SF20">
    <property type="entry name" value="OUTER MEMBRANE PROTEIN TOLC"/>
    <property type="match status" value="1"/>
</dbReference>
<evidence type="ECO:0000313" key="9">
    <source>
        <dbReference type="EMBL" id="MDJ1505761.1"/>
    </source>
</evidence>
<protein>
    <submittedName>
        <fullName evidence="9">TolC family protein</fullName>
    </submittedName>
</protein>
<evidence type="ECO:0000256" key="7">
    <source>
        <dbReference type="ARBA" id="ARBA00023237"/>
    </source>
</evidence>
<dbReference type="GO" id="GO:1990281">
    <property type="term" value="C:efflux pump complex"/>
    <property type="evidence" value="ECO:0007669"/>
    <property type="project" value="TreeGrafter"/>
</dbReference>
<reference evidence="9" key="1">
    <citation type="submission" date="2023-05" db="EMBL/GenBank/DDBJ databases">
        <authorList>
            <person name="Zhang X."/>
        </authorList>
    </citation>
    <scope>NUCLEOTIDE SEQUENCE</scope>
    <source>
        <strain evidence="9">BD1B2-1</strain>
    </source>
</reference>
<dbReference type="InterPro" id="IPR003423">
    <property type="entry name" value="OMP_efflux"/>
</dbReference>
<keyword evidence="6" id="KW-0472">Membrane</keyword>
<evidence type="ECO:0000256" key="4">
    <source>
        <dbReference type="ARBA" id="ARBA00022452"/>
    </source>
</evidence>
<dbReference type="Proteomes" id="UP001232063">
    <property type="component" value="Unassembled WGS sequence"/>
</dbReference>
<dbReference type="PANTHER" id="PTHR30026">
    <property type="entry name" value="OUTER MEMBRANE PROTEIN TOLC"/>
    <property type="match status" value="1"/>
</dbReference>
<dbReference type="Pfam" id="PF02321">
    <property type="entry name" value="OEP"/>
    <property type="match status" value="2"/>
</dbReference>
<keyword evidence="10" id="KW-1185">Reference proteome</keyword>
<evidence type="ECO:0000313" key="10">
    <source>
        <dbReference type="Proteomes" id="UP001232063"/>
    </source>
</evidence>
<evidence type="ECO:0000256" key="6">
    <source>
        <dbReference type="ARBA" id="ARBA00023136"/>
    </source>
</evidence>
<feature type="coiled-coil region" evidence="8">
    <location>
        <begin position="275"/>
        <end position="305"/>
    </location>
</feature>
<dbReference type="Gene3D" id="1.20.1600.10">
    <property type="entry name" value="Outer membrane efflux proteins (OEP)"/>
    <property type="match status" value="1"/>
</dbReference>
<accession>A0AAE3R8T0</accession>
<keyword evidence="5" id="KW-0812">Transmembrane</keyword>
<dbReference type="SUPFAM" id="SSF56954">
    <property type="entry name" value="Outer membrane efflux proteins (OEP)"/>
    <property type="match status" value="1"/>
</dbReference>
<dbReference type="RefSeq" id="WP_314518137.1">
    <property type="nucleotide sequence ID" value="NZ_JASJOU010000018.1"/>
</dbReference>
<comment type="caution">
    <text evidence="9">The sequence shown here is derived from an EMBL/GenBank/DDBJ whole genome shotgun (WGS) entry which is preliminary data.</text>
</comment>
<organism evidence="9 10">
    <name type="scientific">Xanthocytophaga agilis</name>
    <dbReference type="NCBI Taxonomy" id="3048010"/>
    <lineage>
        <taxon>Bacteria</taxon>
        <taxon>Pseudomonadati</taxon>
        <taxon>Bacteroidota</taxon>
        <taxon>Cytophagia</taxon>
        <taxon>Cytophagales</taxon>
        <taxon>Rhodocytophagaceae</taxon>
        <taxon>Xanthocytophaga</taxon>
    </lineage>
</organism>
<evidence type="ECO:0000256" key="3">
    <source>
        <dbReference type="ARBA" id="ARBA00022448"/>
    </source>
</evidence>
<dbReference type="GO" id="GO:0015562">
    <property type="term" value="F:efflux transmembrane transporter activity"/>
    <property type="evidence" value="ECO:0007669"/>
    <property type="project" value="InterPro"/>
</dbReference>
<keyword evidence="8" id="KW-0175">Coiled coil</keyword>